<dbReference type="Proteomes" id="UP000219689">
    <property type="component" value="Unassembled WGS sequence"/>
</dbReference>
<evidence type="ECO:0000256" key="1">
    <source>
        <dbReference type="SAM" id="Phobius"/>
    </source>
</evidence>
<protein>
    <submittedName>
        <fullName evidence="2">Uncharacterized protein</fullName>
    </submittedName>
</protein>
<keyword evidence="1" id="KW-0472">Membrane</keyword>
<dbReference type="EMBL" id="NXNI01000002">
    <property type="protein sequence ID" value="PCR88786.1"/>
    <property type="molecule type" value="Genomic_DNA"/>
</dbReference>
<feature type="transmembrane region" description="Helical" evidence="1">
    <location>
        <begin position="209"/>
        <end position="230"/>
    </location>
</feature>
<keyword evidence="1" id="KW-1133">Transmembrane helix</keyword>
<feature type="transmembrane region" description="Helical" evidence="1">
    <location>
        <begin position="120"/>
        <end position="138"/>
    </location>
</feature>
<keyword evidence="3" id="KW-1185">Reference proteome</keyword>
<feature type="transmembrane region" description="Helical" evidence="1">
    <location>
        <begin position="12"/>
        <end position="30"/>
    </location>
</feature>
<name>A0A2A5QPK5_9EURY</name>
<evidence type="ECO:0000313" key="3">
    <source>
        <dbReference type="Proteomes" id="UP000219689"/>
    </source>
</evidence>
<evidence type="ECO:0000313" key="2">
    <source>
        <dbReference type="EMBL" id="PCR88786.1"/>
    </source>
</evidence>
<dbReference type="OrthoDB" id="214858at2157"/>
<dbReference type="RefSeq" id="WP_097381805.1">
    <property type="nucleotide sequence ID" value="NZ_NXNI01000002.1"/>
</dbReference>
<feature type="transmembrane region" description="Helical" evidence="1">
    <location>
        <begin position="181"/>
        <end position="203"/>
    </location>
</feature>
<feature type="transmembrane region" description="Helical" evidence="1">
    <location>
        <begin position="67"/>
        <end position="87"/>
    </location>
</feature>
<sequence length="241" mass="24356">MGPSSIVKQPTYAGGAFAVLAAACVTGVLASRSVQVSIAGVETIGSLLLLGSGVVRRRGYRVLGGSLVVGGSGIVCLALGLSFLAPGGPFERLSFLGGTVAMACVVLGVFPLYRSWTRPLVGIGVALFSCSLVGLAWATNIGGPRLLLGVGLTIVTWDVAEHAITLGDDVGRSARTYTVSVTHLAGSLGVGLAAGTVAVAVSSVQLPPIPIAALALLLGAFLLLLFVLFLGDSEWLSGRRD</sequence>
<comment type="caution">
    <text evidence="2">The sequence shown here is derived from an EMBL/GenBank/DDBJ whole genome shotgun (WGS) entry which is preliminary data.</text>
</comment>
<dbReference type="AlphaFoldDB" id="A0A2A5QPK5"/>
<proteinExistence type="predicted"/>
<organism evidence="2 3">
    <name type="scientific">Natrinema ejinorense</name>
    <dbReference type="NCBI Taxonomy" id="373386"/>
    <lineage>
        <taxon>Archaea</taxon>
        <taxon>Methanobacteriati</taxon>
        <taxon>Methanobacteriota</taxon>
        <taxon>Stenosarchaea group</taxon>
        <taxon>Halobacteria</taxon>
        <taxon>Halobacteriales</taxon>
        <taxon>Natrialbaceae</taxon>
        <taxon>Natrinema</taxon>
    </lineage>
</organism>
<feature type="transmembrane region" description="Helical" evidence="1">
    <location>
        <begin position="93"/>
        <end position="113"/>
    </location>
</feature>
<dbReference type="Pfam" id="PF24363">
    <property type="entry name" value="DUF7519"/>
    <property type="match status" value="1"/>
</dbReference>
<reference evidence="2 3" key="1">
    <citation type="submission" date="2017-09" db="EMBL/GenBank/DDBJ databases">
        <title>Genome sequences of Natrinema ejinorence JCM 13890T.</title>
        <authorList>
            <person name="Roh S.W."/>
            <person name="Kim Y.B."/>
            <person name="Kim J.Y."/>
        </authorList>
    </citation>
    <scope>NUCLEOTIDE SEQUENCE [LARGE SCALE GENOMIC DNA]</scope>
    <source>
        <strain evidence="2 3">JCM 13890</strain>
    </source>
</reference>
<dbReference type="InterPro" id="IPR055941">
    <property type="entry name" value="DUF7519"/>
</dbReference>
<feature type="transmembrane region" description="Helical" evidence="1">
    <location>
        <begin position="36"/>
        <end position="55"/>
    </location>
</feature>
<accession>A0A2A5QPK5</accession>
<keyword evidence="1" id="KW-0812">Transmembrane</keyword>
<gene>
    <name evidence="2" type="ORF">CP557_20070</name>
</gene>